<protein>
    <submittedName>
        <fullName evidence="3">Uncharacterized protein</fullName>
    </submittedName>
</protein>
<feature type="compositionally biased region" description="Polar residues" evidence="1">
    <location>
        <begin position="108"/>
        <end position="117"/>
    </location>
</feature>
<feature type="signal peptide" evidence="2">
    <location>
        <begin position="1"/>
        <end position="20"/>
    </location>
</feature>
<gene>
    <name evidence="3" type="ORF">SAMN05445850_2173</name>
</gene>
<dbReference type="EMBL" id="FNKX01000001">
    <property type="protein sequence ID" value="SDQ93310.1"/>
    <property type="molecule type" value="Genomic_DNA"/>
</dbReference>
<feature type="region of interest" description="Disordered" evidence="1">
    <location>
        <begin position="75"/>
        <end position="127"/>
    </location>
</feature>
<reference evidence="4" key="1">
    <citation type="submission" date="2016-10" db="EMBL/GenBank/DDBJ databases">
        <authorList>
            <person name="Varghese N."/>
            <person name="Submissions S."/>
        </authorList>
    </citation>
    <scope>NUCLEOTIDE SEQUENCE [LARGE SCALE GENOMIC DNA]</scope>
    <source>
        <strain evidence="4">DUS833</strain>
    </source>
</reference>
<dbReference type="AlphaFoldDB" id="A0A1H1EXA7"/>
<feature type="chain" id="PRO_5011764998" evidence="2">
    <location>
        <begin position="21"/>
        <end position="127"/>
    </location>
</feature>
<accession>A0A1H1EXA7</accession>
<evidence type="ECO:0000256" key="2">
    <source>
        <dbReference type="SAM" id="SignalP"/>
    </source>
</evidence>
<dbReference type="Proteomes" id="UP000199365">
    <property type="component" value="Unassembled WGS sequence"/>
</dbReference>
<organism evidence="3 4">
    <name type="scientific">Paraburkholderia tuberum</name>
    <dbReference type="NCBI Taxonomy" id="157910"/>
    <lineage>
        <taxon>Bacteria</taxon>
        <taxon>Pseudomonadati</taxon>
        <taxon>Pseudomonadota</taxon>
        <taxon>Betaproteobacteria</taxon>
        <taxon>Burkholderiales</taxon>
        <taxon>Burkholderiaceae</taxon>
        <taxon>Paraburkholderia</taxon>
    </lineage>
</organism>
<keyword evidence="2" id="KW-0732">Signal</keyword>
<evidence type="ECO:0000313" key="3">
    <source>
        <dbReference type="EMBL" id="SDQ93310.1"/>
    </source>
</evidence>
<evidence type="ECO:0000256" key="1">
    <source>
        <dbReference type="SAM" id="MobiDB-lite"/>
    </source>
</evidence>
<evidence type="ECO:0000313" key="4">
    <source>
        <dbReference type="Proteomes" id="UP000199365"/>
    </source>
</evidence>
<keyword evidence="4" id="KW-1185">Reference proteome</keyword>
<feature type="compositionally biased region" description="Polar residues" evidence="1">
    <location>
        <begin position="75"/>
        <end position="92"/>
    </location>
</feature>
<dbReference type="RefSeq" id="WP_090803213.1">
    <property type="nucleotide sequence ID" value="NZ_FNKX01000001.1"/>
</dbReference>
<name>A0A1H1EXA7_9BURK</name>
<sequence>MKKLLAAVMPVLLSAQVGYAQSIVSAASSAYAPSYVAKHSQLDAMTPHAASSTTLYGSSSDFAYAKKNRYVAPNVYTQTKNSLPKQKRTSVAQPVRGKNSADPYGSDLWNSDQTYASPETADPYSVR</sequence>
<proteinExistence type="predicted"/>